<evidence type="ECO:0000256" key="2">
    <source>
        <dbReference type="ARBA" id="ARBA00022801"/>
    </source>
</evidence>
<dbReference type="Proteomes" id="UP001176521">
    <property type="component" value="Unassembled WGS sequence"/>
</dbReference>
<comment type="caution">
    <text evidence="6">The sequence shown here is derived from an EMBL/GenBank/DDBJ whole genome shotgun (WGS) entry which is preliminary data.</text>
</comment>
<evidence type="ECO:0000256" key="3">
    <source>
        <dbReference type="SAM" id="MobiDB-lite"/>
    </source>
</evidence>
<feature type="domain" description="Carboxylesterase type B" evidence="5">
    <location>
        <begin position="211"/>
        <end position="712"/>
    </location>
</feature>
<dbReference type="GO" id="GO:0016787">
    <property type="term" value="F:hydrolase activity"/>
    <property type="evidence" value="ECO:0007669"/>
    <property type="project" value="UniProtKB-KW"/>
</dbReference>
<dbReference type="PROSITE" id="PS51257">
    <property type="entry name" value="PROKAR_LIPOPROTEIN"/>
    <property type="match status" value="1"/>
</dbReference>
<feature type="signal peptide" evidence="4">
    <location>
        <begin position="1"/>
        <end position="29"/>
    </location>
</feature>
<organism evidence="6 7">
    <name type="scientific">Tilletia horrida</name>
    <dbReference type="NCBI Taxonomy" id="155126"/>
    <lineage>
        <taxon>Eukaryota</taxon>
        <taxon>Fungi</taxon>
        <taxon>Dikarya</taxon>
        <taxon>Basidiomycota</taxon>
        <taxon>Ustilaginomycotina</taxon>
        <taxon>Exobasidiomycetes</taxon>
        <taxon>Tilletiales</taxon>
        <taxon>Tilletiaceae</taxon>
        <taxon>Tilletia</taxon>
    </lineage>
</organism>
<dbReference type="EMBL" id="JAPDMQ010000073">
    <property type="protein sequence ID" value="KAK0536637.1"/>
    <property type="molecule type" value="Genomic_DNA"/>
</dbReference>
<comment type="similarity">
    <text evidence="1">Belongs to the type-B carboxylesterase/lipase family.</text>
</comment>
<dbReference type="PANTHER" id="PTHR11559">
    <property type="entry name" value="CARBOXYLESTERASE"/>
    <property type="match status" value="1"/>
</dbReference>
<proteinExistence type="inferred from homology"/>
<keyword evidence="4" id="KW-0732">Signal</keyword>
<dbReference type="PROSITE" id="PS00122">
    <property type="entry name" value="CARBOXYLESTERASE_B_1"/>
    <property type="match status" value="1"/>
</dbReference>
<feature type="region of interest" description="Disordered" evidence="3">
    <location>
        <begin position="136"/>
        <end position="155"/>
    </location>
</feature>
<dbReference type="Pfam" id="PF00135">
    <property type="entry name" value="COesterase"/>
    <property type="match status" value="1"/>
</dbReference>
<keyword evidence="7" id="KW-1185">Reference proteome</keyword>
<dbReference type="Gene3D" id="3.40.50.1820">
    <property type="entry name" value="alpha/beta hydrolase"/>
    <property type="match status" value="1"/>
</dbReference>
<evidence type="ECO:0000256" key="4">
    <source>
        <dbReference type="SAM" id="SignalP"/>
    </source>
</evidence>
<keyword evidence="2" id="KW-0378">Hydrolase</keyword>
<reference evidence="6" key="1">
    <citation type="journal article" date="2023" name="PhytoFront">
        <title>Draft Genome Resources of Seven Strains of Tilletia horrida, Causal Agent of Kernel Smut of Rice.</title>
        <authorList>
            <person name="Khanal S."/>
            <person name="Antony Babu S."/>
            <person name="Zhou X.G."/>
        </authorList>
    </citation>
    <scope>NUCLEOTIDE SEQUENCE</scope>
    <source>
        <strain evidence="6">TX3</strain>
    </source>
</reference>
<evidence type="ECO:0000313" key="6">
    <source>
        <dbReference type="EMBL" id="KAK0536637.1"/>
    </source>
</evidence>
<protein>
    <recommendedName>
        <fullName evidence="5">Carboxylesterase type B domain-containing protein</fullName>
    </recommendedName>
</protein>
<dbReference type="InterPro" id="IPR019826">
    <property type="entry name" value="Carboxylesterase_B_AS"/>
</dbReference>
<feature type="chain" id="PRO_5042845266" description="Carboxylesterase type B domain-containing protein" evidence="4">
    <location>
        <begin position="30"/>
        <end position="790"/>
    </location>
</feature>
<dbReference type="InterPro" id="IPR050309">
    <property type="entry name" value="Type-B_Carboxylest/Lipase"/>
</dbReference>
<evidence type="ECO:0000313" key="7">
    <source>
        <dbReference type="Proteomes" id="UP001176521"/>
    </source>
</evidence>
<dbReference type="SUPFAM" id="SSF53474">
    <property type="entry name" value="alpha/beta-Hydrolases"/>
    <property type="match status" value="1"/>
</dbReference>
<dbReference type="InterPro" id="IPR029058">
    <property type="entry name" value="AB_hydrolase_fold"/>
</dbReference>
<dbReference type="InterPro" id="IPR002018">
    <property type="entry name" value="CarbesteraseB"/>
</dbReference>
<name>A0AAN6JM35_9BASI</name>
<accession>A0AAN6JM35</accession>
<gene>
    <name evidence="6" type="ORF">OC842_001904</name>
</gene>
<sequence length="790" mass="84088">MSFRLLIGLHGVLISLLAACLLGAGPSFSASPSANAIRMLPPTSLDWTQFRSASRPPSYLLVQGSYSSQSAASAACAALNERLVDISKALRDPNLVRQLAYLVYESSEKEEEDRTTDARVSQIFWTADSDRVLALSSNSDGTGAQVQPQDAPNASGRTVSVRLPALCTNSAPWKTVNSTDTSPEWRVAVASGTGEYRTTYTGFRDMLGFRFAAVPYAKPPARFAPSTALLTAQAVHAMLGSSFSALRTTRAQQCPQTSGTDKPYTEDGCLVLNIATGFLPPSGQPVPKNELRPILFWIHGGGFSAGSGLDGTFDGTGLSSRNDIVVISPNYRLGTLGWLAVAQTTSPALTGNFGLSDILAALRWVRAHAATFGGDPDRISVMGQSAGAQIVQLLLQSEEAAGLFQSAVVMSGRPWDKADERMTRKVAERPISEGGANGLAVLQSLGCAPAQLGRRHQDGSVPLRHQEDRRASGSDGVLACLRELPTAKFLTSSVFSRPVIDGNLIRAATLDLSPPSSAKAHVNRVPLLLGTMRDELGSLGSVPAPGTSLEQALTQAGINDPQNAAVVANKDGAFPRPTAGRDPVQNLTVTVESEMTSILRCGHDSMLNLASDNGVFPIIHAYEYFSRAWQIPNYDPNAACAPESGAELREGHYFLCHSGDLMSVFASPGFMFALEPRDDLDLRWLRSVSDAWAAFARSGGQSPVMDPVYAAVRGYTASRTSVAAWKPLRASGTREAGRRRQSSSSSSSSKRVALLGAYGVQDTRALGVGSFARQCSALGFGINYIRQQRT</sequence>
<evidence type="ECO:0000259" key="5">
    <source>
        <dbReference type="Pfam" id="PF00135"/>
    </source>
</evidence>
<dbReference type="AlphaFoldDB" id="A0AAN6JM35"/>
<evidence type="ECO:0000256" key="1">
    <source>
        <dbReference type="ARBA" id="ARBA00005964"/>
    </source>
</evidence>